<dbReference type="InterPro" id="IPR014755">
    <property type="entry name" value="Cu-Rt/internalin_Ig-like"/>
</dbReference>
<dbReference type="InterPro" id="IPR007253">
    <property type="entry name" value="Cell_wall-bd_2"/>
</dbReference>
<dbReference type="PANTHER" id="PTHR30032:SF8">
    <property type="entry name" value="GERMINATION-SPECIFIC N-ACETYLMURAMOYL-L-ALANINE AMIDASE"/>
    <property type="match status" value="1"/>
</dbReference>
<organism evidence="3 4">
    <name type="scientific">Clostridium aciditolerans</name>
    <dbReference type="NCBI Taxonomy" id="339861"/>
    <lineage>
        <taxon>Bacteria</taxon>
        <taxon>Bacillati</taxon>
        <taxon>Bacillota</taxon>
        <taxon>Clostridia</taxon>
        <taxon>Eubacteriales</taxon>
        <taxon>Clostridiaceae</taxon>
        <taxon>Clostridium</taxon>
    </lineage>
</organism>
<proteinExistence type="predicted"/>
<name>A0A934HZG3_9CLOT</name>
<dbReference type="AlphaFoldDB" id="A0A934HZG3"/>
<gene>
    <name evidence="3" type="ORF">I6U51_12800</name>
</gene>
<evidence type="ECO:0000313" key="3">
    <source>
        <dbReference type="EMBL" id="MBI6873578.1"/>
    </source>
</evidence>
<evidence type="ECO:0000256" key="2">
    <source>
        <dbReference type="SAM" id="SignalP"/>
    </source>
</evidence>
<dbReference type="Gene3D" id="3.40.50.12090">
    <property type="match status" value="2"/>
</dbReference>
<evidence type="ECO:0000256" key="1">
    <source>
        <dbReference type="ARBA" id="ARBA00022729"/>
    </source>
</evidence>
<dbReference type="Pfam" id="PF04122">
    <property type="entry name" value="CW_binding_2"/>
    <property type="match status" value="3"/>
</dbReference>
<keyword evidence="1 2" id="KW-0732">Signal</keyword>
<reference evidence="3" key="1">
    <citation type="submission" date="2020-12" db="EMBL/GenBank/DDBJ databases">
        <title>Clostridium thailandense sp. nov., a novel acetogenic bacterium isolated from peat land soil in Thailand.</title>
        <authorList>
            <person name="Chaikitkaew S."/>
            <person name="Birkeland N.K."/>
        </authorList>
    </citation>
    <scope>NUCLEOTIDE SEQUENCE</scope>
    <source>
        <strain evidence="3">DSM 17425</strain>
    </source>
</reference>
<dbReference type="Proteomes" id="UP000622687">
    <property type="component" value="Unassembled WGS sequence"/>
</dbReference>
<dbReference type="Gene3D" id="2.60.40.1220">
    <property type="match status" value="3"/>
</dbReference>
<comment type="caution">
    <text evidence="3">The sequence shown here is derived from an EMBL/GenBank/DDBJ whole genome shotgun (WGS) entry which is preliminary data.</text>
</comment>
<feature type="chain" id="PRO_5037602162" evidence="2">
    <location>
        <begin position="31"/>
        <end position="1242"/>
    </location>
</feature>
<feature type="signal peptide" evidence="2">
    <location>
        <begin position="1"/>
        <end position="30"/>
    </location>
</feature>
<dbReference type="EMBL" id="JAEEGB010000014">
    <property type="protein sequence ID" value="MBI6873578.1"/>
    <property type="molecule type" value="Genomic_DNA"/>
</dbReference>
<protein>
    <submittedName>
        <fullName evidence="3">Cell wall-binding repeat-containing protein</fullName>
    </submittedName>
</protein>
<keyword evidence="4" id="KW-1185">Reference proteome</keyword>
<sequence length="1242" mass="132646">MSKKGTKALASATLMSLVLTTALSAGPVKAAAGQAERIGAADRYATAAQVATKNWTTSDNVVLVSGEGYADAVSASALAKKLNAPILLTTAKTLSTDTASALSKLGAKNVYVVGGEASVSTAVRNELKKTYSLVELGGANRYETNVAVAQKLVDLGVDPSSVIMVGGEGFSDALSVAPVAAAKGQILLLGMNNADYMKPVLDFVAKNKSKVTVVGTKNVISDSILSTVNGTRVDGGKDRWDTNQKVLANFKDTVKMDKLYVASAAYNAQDNGYADALVASALAGKYAAPLVLVDKDGNEGTTNALNYIKNNANKSTDLQVVGGTGVVSDGLLGKITEAVTGVKPGPGNTTVKSVEAVDLNQLRVNFNTDVDSDSAEDVGNYKIDGSTLSDKDAVAVLGDDNRTLLITLKQPKEQQKQYTVSVKQGVLTADKSGSIDAFDQKISFSDTTAPAIASVSVKGNNKITVNFTEPVKIPVTAVGSVNPTNDFISKFKINGQNISSFGLDTTVTEVDHQIATTTAARIESDKDSVWADKVDFYFSTKLPAGSNTLKVSDGTANGVLSDAAGFIVKEKEENFNVDTVSTKPVIKEVKASTDNTIKIIFDRPMDTKTAKVISNYKLNNDSLSGKVDPKDISLKEGDCTVKIKHVPGINFGSNTIYVSNSVKDAYGNKVADDTRVNFTMEKDETKPTVTSVRMVDSETIRMSFSKDIDASYAIKAANYTLKDASNVDISSHIRLVKPSYKSVSDSVTSGAIKDDTFGADNSWDIKLYKNAYDYQTIGKGKTYDPVTQATTIAQLKNDDWRLTAAKYTLIIKNLADTTANKNVMDDSTNTINGSDDVAPKMNANAYAKDKHKVVVTFSEAMDGSQLDKLDNYKYKNAAGDSKQLPSDTKITVGNDDKSVTLEFPDNYYTDLGDGTTVDGTNITSYDNDNRIRGILASNLKDLQGNLIDSFNNSSTISASATGSFAYKDSTYRIQKDGDDLLVKVQFQNAIDPDSALKEYFMVAGQTPDSVSVSGSDVILRFNNDDHTDSSANIVDEYTANHAKNGLTNLSGSTDKADKADIIKLWGSFAKVQVKATDAQGKNGLKDITGASIATDAQFHDLVSRAYDYLAAPETTSDYWYATTQAGTTDAAVVLTFDTVLDPIYSGVKADDFRFNVGGTEVKAERVVVKGNSLVFLFENDKQVFANGKANKKKVSVSLKNANIDVEALRDDNSNNAKFVPSSDDKTKTRDIILVDTDITSQR</sequence>
<evidence type="ECO:0000313" key="4">
    <source>
        <dbReference type="Proteomes" id="UP000622687"/>
    </source>
</evidence>
<accession>A0A934HZG3</accession>
<dbReference type="RefSeq" id="WP_211143004.1">
    <property type="nucleotide sequence ID" value="NZ_JAEEGB010000014.1"/>
</dbReference>
<dbReference type="InterPro" id="IPR051922">
    <property type="entry name" value="Bact_Sporulation_Assoc"/>
</dbReference>
<dbReference type="PANTHER" id="PTHR30032">
    <property type="entry name" value="N-ACETYLMURAMOYL-L-ALANINE AMIDASE-RELATED"/>
    <property type="match status" value="1"/>
</dbReference>